<dbReference type="EMBL" id="JAAZWO010000003">
    <property type="protein sequence ID" value="MBC2396856.1"/>
    <property type="molecule type" value="Genomic_DNA"/>
</dbReference>
<dbReference type="InterPro" id="IPR029442">
    <property type="entry name" value="GyrI-like"/>
</dbReference>
<gene>
    <name evidence="2" type="ORF">HGG79_03540</name>
</gene>
<dbReference type="AlphaFoldDB" id="A0A923E8V3"/>
<proteinExistence type="predicted"/>
<reference evidence="2 3" key="1">
    <citation type="submission" date="2020-04" db="EMBL/GenBank/DDBJ databases">
        <title>Genomic insights into acetone-butanol-ethanol (ABE) fermentation by sequencing solventogenic clostridia strains.</title>
        <authorList>
            <person name="Brown S."/>
        </authorList>
    </citation>
    <scope>NUCLEOTIDE SEQUENCE [LARGE SCALE GENOMIC DNA]</scope>
    <source>
        <strain evidence="2 3">DJ011</strain>
    </source>
</reference>
<dbReference type="SUPFAM" id="SSF55136">
    <property type="entry name" value="Probable bacterial effector-binding domain"/>
    <property type="match status" value="1"/>
</dbReference>
<comment type="caution">
    <text evidence="2">The sequence shown here is derived from an EMBL/GenBank/DDBJ whole genome shotgun (WGS) entry which is preliminary data.</text>
</comment>
<evidence type="ECO:0000313" key="2">
    <source>
        <dbReference type="EMBL" id="MBC2396856.1"/>
    </source>
</evidence>
<evidence type="ECO:0000313" key="3">
    <source>
        <dbReference type="Proteomes" id="UP000563151"/>
    </source>
</evidence>
<protein>
    <submittedName>
        <fullName evidence="2">GyrI-like domain-containing protein</fullName>
    </submittedName>
</protein>
<name>A0A923E8V3_CLOTT</name>
<dbReference type="Proteomes" id="UP000563151">
    <property type="component" value="Unassembled WGS sequence"/>
</dbReference>
<accession>A0A923E8V3</accession>
<feature type="domain" description="AraC effector-binding" evidence="1">
    <location>
        <begin position="3"/>
        <end position="149"/>
    </location>
</feature>
<dbReference type="Gene3D" id="3.20.80.10">
    <property type="entry name" value="Regulatory factor, effector binding domain"/>
    <property type="match status" value="1"/>
</dbReference>
<organism evidence="2 3">
    <name type="scientific">Clostridium tetanomorphum</name>
    <dbReference type="NCBI Taxonomy" id="1553"/>
    <lineage>
        <taxon>Bacteria</taxon>
        <taxon>Bacillati</taxon>
        <taxon>Bacillota</taxon>
        <taxon>Clostridia</taxon>
        <taxon>Eubacteriales</taxon>
        <taxon>Clostridiaceae</taxon>
        <taxon>Clostridium</taxon>
    </lineage>
</organism>
<dbReference type="SMART" id="SM00871">
    <property type="entry name" value="AraC_E_bind"/>
    <property type="match status" value="1"/>
</dbReference>
<sequence>MNYKIEIRYIEPIRVAAMRYKGPVTEASKVFPNVFKAIKGKVNGAPFFYYYVMDEKSKIGEMELCVPTAENPNSNGVTIKDIPGTKAVCVTHIGPYETMYEAYEAIHCYAQENKLSLQPPFREVFIKGPGMILKGNPNKYITEILFPLKEVE</sequence>
<dbReference type="InterPro" id="IPR011256">
    <property type="entry name" value="Reg_factor_effector_dom_sf"/>
</dbReference>
<dbReference type="InterPro" id="IPR010499">
    <property type="entry name" value="AraC_E-bd"/>
</dbReference>
<dbReference type="RefSeq" id="WP_035146273.1">
    <property type="nucleotide sequence ID" value="NZ_JAAZWO010000003.1"/>
</dbReference>
<keyword evidence="3" id="KW-1185">Reference proteome</keyword>
<evidence type="ECO:0000259" key="1">
    <source>
        <dbReference type="SMART" id="SM00871"/>
    </source>
</evidence>
<dbReference type="Pfam" id="PF06445">
    <property type="entry name" value="GyrI-like"/>
    <property type="match status" value="1"/>
</dbReference>